<dbReference type="EMBL" id="BMRB01000002">
    <property type="protein sequence ID" value="GGS30960.1"/>
    <property type="molecule type" value="Genomic_DNA"/>
</dbReference>
<dbReference type="AlphaFoldDB" id="A0A918LC99"/>
<name>A0A918LC99_9PSEU</name>
<gene>
    <name evidence="3" type="ORF">GCM10010171_25910</name>
</gene>
<dbReference type="GO" id="GO:0016757">
    <property type="term" value="F:glycosyltransferase activity"/>
    <property type="evidence" value="ECO:0007669"/>
    <property type="project" value="InterPro"/>
</dbReference>
<dbReference type="Gene3D" id="3.40.50.2000">
    <property type="entry name" value="Glycogen Phosphorylase B"/>
    <property type="match status" value="1"/>
</dbReference>
<reference evidence="3" key="2">
    <citation type="submission" date="2020-09" db="EMBL/GenBank/DDBJ databases">
        <authorList>
            <person name="Sun Q."/>
            <person name="Ohkuma M."/>
        </authorList>
    </citation>
    <scope>NUCLEOTIDE SEQUENCE</scope>
    <source>
        <strain evidence="3">JCM 3276</strain>
    </source>
</reference>
<evidence type="ECO:0000313" key="3">
    <source>
        <dbReference type="EMBL" id="GGS30960.1"/>
    </source>
</evidence>
<dbReference type="SUPFAM" id="SSF53756">
    <property type="entry name" value="UDP-Glycosyltransferase/glycogen phosphorylase"/>
    <property type="match status" value="1"/>
</dbReference>
<feature type="domain" description="Glycosyl transferase family 1" evidence="2">
    <location>
        <begin position="197"/>
        <end position="292"/>
    </location>
</feature>
<evidence type="ECO:0000256" key="1">
    <source>
        <dbReference type="ARBA" id="ARBA00022679"/>
    </source>
</evidence>
<organism evidence="3 4">
    <name type="scientific">Actinokineospora fastidiosa</name>
    <dbReference type="NCBI Taxonomy" id="1816"/>
    <lineage>
        <taxon>Bacteria</taxon>
        <taxon>Bacillati</taxon>
        <taxon>Actinomycetota</taxon>
        <taxon>Actinomycetes</taxon>
        <taxon>Pseudonocardiales</taxon>
        <taxon>Pseudonocardiaceae</taxon>
        <taxon>Actinokineospora</taxon>
    </lineage>
</organism>
<reference evidence="3" key="1">
    <citation type="journal article" date="2014" name="Int. J. Syst. Evol. Microbiol.">
        <title>Complete genome sequence of Corynebacterium casei LMG S-19264T (=DSM 44701T), isolated from a smear-ripened cheese.</title>
        <authorList>
            <consortium name="US DOE Joint Genome Institute (JGI-PGF)"/>
            <person name="Walter F."/>
            <person name="Albersmeier A."/>
            <person name="Kalinowski J."/>
            <person name="Ruckert C."/>
        </authorList>
    </citation>
    <scope>NUCLEOTIDE SEQUENCE</scope>
    <source>
        <strain evidence="3">JCM 3276</strain>
    </source>
</reference>
<comment type="caution">
    <text evidence="3">The sequence shown here is derived from an EMBL/GenBank/DDBJ whole genome shotgun (WGS) entry which is preliminary data.</text>
</comment>
<keyword evidence="4" id="KW-1185">Reference proteome</keyword>
<evidence type="ECO:0000259" key="2">
    <source>
        <dbReference type="Pfam" id="PF00534"/>
    </source>
</evidence>
<dbReference type="Proteomes" id="UP000660680">
    <property type="component" value="Unassembled WGS sequence"/>
</dbReference>
<protein>
    <submittedName>
        <fullName evidence="3">Glycosyl transferase</fullName>
    </submittedName>
</protein>
<evidence type="ECO:0000313" key="4">
    <source>
        <dbReference type="Proteomes" id="UP000660680"/>
    </source>
</evidence>
<accession>A0A918LC99</accession>
<proteinExistence type="predicted"/>
<keyword evidence="1 3" id="KW-0808">Transferase</keyword>
<sequence length="322" mass="34504">MLIWHVHGGWMDAFVRGRHEYLLPVAPGGGAYGLGRAGRDWPVSVREVPYAELADESIDVVVLQRPEEEQLTRGLTGRVPGHDLPAVFLEHNTPPAPNTRHRMADRPDLPLVHVTHFNDLMWDCGTTPTTVVEHGVPDPGHLFTGELAAAAVVLNEPVRRGRVTGTDLLPRFAEAGRLDVFGMGLERLPETVGLDSDALRTIGDLPTARLHAELARRRVYLHVTRWTSLGLSLLEAMHAGLPPVVLGTTEAARAVPPGVGVVSTRVADLVEAAAKLLGDRVLAADTGARAREHALTHYGLGPFLETWDGVLAHAAAGTGGAA</sequence>
<dbReference type="InterPro" id="IPR001296">
    <property type="entry name" value="Glyco_trans_1"/>
</dbReference>
<dbReference type="Pfam" id="PF00534">
    <property type="entry name" value="Glycos_transf_1"/>
    <property type="match status" value="1"/>
</dbReference>